<evidence type="ECO:0000313" key="3">
    <source>
        <dbReference type="Proteomes" id="UP000295560"/>
    </source>
</evidence>
<dbReference type="RefSeq" id="WP_132426014.1">
    <property type="nucleotide sequence ID" value="NZ_SMFZ01000001.1"/>
</dbReference>
<feature type="region of interest" description="Disordered" evidence="1">
    <location>
        <begin position="43"/>
        <end position="66"/>
    </location>
</feature>
<proteinExistence type="predicted"/>
<dbReference type="OrthoDB" id="9921759at2"/>
<keyword evidence="3" id="KW-1185">Reference proteome</keyword>
<dbReference type="EMBL" id="SMFZ01000001">
    <property type="protein sequence ID" value="TCK27367.1"/>
    <property type="molecule type" value="Genomic_DNA"/>
</dbReference>
<comment type="caution">
    <text evidence="2">The sequence shown here is derived from an EMBL/GenBank/DDBJ whole genome shotgun (WGS) entry which is preliminary data.</text>
</comment>
<dbReference type="AlphaFoldDB" id="A0A4R1HX85"/>
<evidence type="ECO:0000313" key="2">
    <source>
        <dbReference type="EMBL" id="TCK27367.1"/>
    </source>
</evidence>
<organism evidence="2 3">
    <name type="scientific">Pseudonocardia endophytica</name>
    <dbReference type="NCBI Taxonomy" id="401976"/>
    <lineage>
        <taxon>Bacteria</taxon>
        <taxon>Bacillati</taxon>
        <taxon>Actinomycetota</taxon>
        <taxon>Actinomycetes</taxon>
        <taxon>Pseudonocardiales</taxon>
        <taxon>Pseudonocardiaceae</taxon>
        <taxon>Pseudonocardia</taxon>
    </lineage>
</organism>
<sequence>MAGNTDDELGDAVDDALTDEVKRQKARFVQAFLGADRFEGVGRAEGEAEDRLRHELGLDRPEDPDG</sequence>
<evidence type="ECO:0000256" key="1">
    <source>
        <dbReference type="SAM" id="MobiDB-lite"/>
    </source>
</evidence>
<name>A0A4R1HX85_PSEEN</name>
<protein>
    <submittedName>
        <fullName evidence="2">Uncharacterized protein</fullName>
    </submittedName>
</protein>
<reference evidence="2 3" key="1">
    <citation type="submission" date="2019-03" db="EMBL/GenBank/DDBJ databases">
        <title>Sequencing the genomes of 1000 actinobacteria strains.</title>
        <authorList>
            <person name="Klenk H.-P."/>
        </authorList>
    </citation>
    <scope>NUCLEOTIDE SEQUENCE [LARGE SCALE GENOMIC DNA]</scope>
    <source>
        <strain evidence="2 3">DSM 44969</strain>
    </source>
</reference>
<gene>
    <name evidence="2" type="ORF">EV378_3238</name>
</gene>
<accession>A0A4R1HX85</accession>
<dbReference type="Proteomes" id="UP000295560">
    <property type="component" value="Unassembled WGS sequence"/>
</dbReference>